<organism evidence="3 4">
    <name type="scientific">Fusicatenibacter saccharivorans</name>
    <dbReference type="NCBI Taxonomy" id="1150298"/>
    <lineage>
        <taxon>Bacteria</taxon>
        <taxon>Bacillati</taxon>
        <taxon>Bacillota</taxon>
        <taxon>Clostridia</taxon>
        <taxon>Lachnospirales</taxon>
        <taxon>Lachnospiraceae</taxon>
        <taxon>Fusicatenibacter</taxon>
    </lineage>
</organism>
<feature type="transmembrane region" description="Helical" evidence="2">
    <location>
        <begin position="329"/>
        <end position="351"/>
    </location>
</feature>
<dbReference type="Pfam" id="PF19590">
    <property type="entry name" value="TrbL_3"/>
    <property type="match status" value="1"/>
</dbReference>
<evidence type="ECO:0000313" key="3">
    <source>
        <dbReference type="EMBL" id="CUO14207.1"/>
    </source>
</evidence>
<feature type="transmembrane region" description="Helical" evidence="2">
    <location>
        <begin position="163"/>
        <end position="181"/>
    </location>
</feature>
<feature type="transmembrane region" description="Helical" evidence="2">
    <location>
        <begin position="391"/>
        <end position="412"/>
    </location>
</feature>
<dbReference type="Proteomes" id="UP000095706">
    <property type="component" value="Unassembled WGS sequence"/>
</dbReference>
<gene>
    <name evidence="3" type="ORF">ERS852406_01345</name>
</gene>
<feature type="transmembrane region" description="Helical" evidence="2">
    <location>
        <begin position="357"/>
        <end position="379"/>
    </location>
</feature>
<dbReference type="AlphaFoldDB" id="A0A174CMS3"/>
<keyword evidence="2" id="KW-0472">Membrane</keyword>
<feature type="region of interest" description="Disordered" evidence="1">
    <location>
        <begin position="494"/>
        <end position="538"/>
    </location>
</feature>
<proteinExistence type="predicted"/>
<keyword evidence="2" id="KW-1133">Transmembrane helix</keyword>
<feature type="region of interest" description="Disordered" evidence="1">
    <location>
        <begin position="583"/>
        <end position="678"/>
    </location>
</feature>
<evidence type="ECO:0000256" key="1">
    <source>
        <dbReference type="SAM" id="MobiDB-lite"/>
    </source>
</evidence>
<feature type="compositionally biased region" description="Polar residues" evidence="1">
    <location>
        <begin position="586"/>
        <end position="595"/>
    </location>
</feature>
<dbReference type="InterPro" id="IPR058112">
    <property type="entry name" value="CD3337_EF1877-like"/>
</dbReference>
<feature type="compositionally biased region" description="Basic and acidic residues" evidence="1">
    <location>
        <begin position="514"/>
        <end position="533"/>
    </location>
</feature>
<feature type="compositionally biased region" description="Polar residues" evidence="1">
    <location>
        <begin position="499"/>
        <end position="513"/>
    </location>
</feature>
<evidence type="ECO:0000313" key="4">
    <source>
        <dbReference type="Proteomes" id="UP000095706"/>
    </source>
</evidence>
<feature type="region of interest" description="Disordered" evidence="1">
    <location>
        <begin position="697"/>
        <end position="791"/>
    </location>
</feature>
<sequence length="791" mass="87061">MVIHRTSNGQQLPVPHHAKKRLSWKMAGKVIGRVLLALLLILLLLAVFGTAAHAAGLVDDTVDAANEYSKYPLDNYQLDFYVDSGWDWLPWNWLDGIGKQVMYGLYAITNFIWTISLYLSNATGYLIQEAYSLDFISSTADSIGKNMQTLAGVTTGGLSSEGFYIGFLLILILVVGIYVAYTGLIKRETTKAIHAVVNFVVVFVLSAAFIAYAPDYIGKINEFSADISNASLTLGTKIVLPNSEGQGKDSVDLIRDSLFSIQVKQPWLLLQYGNSDVENLGADRVERLLSTSPDENNGQDREEIVVEEIEDRENTNLTITKTINRLGTVFFLFMFNIGISVFVFLLTGIMIFSQVLFIIYAMFLPVSFLLSMVPSFEGMSKRAITKLFNTILTRAGITLIITVAFSISTMLYNLSGEYPFFLTAFLQIVTFAGIYFKLGDLMGMFSLQSGDSQSMGSRIMRRPRMLMHAHMHRLQHKLGRSVAALGAGTAAYHAGKQAGSDQRTASSSGSSKRTQADHSRPDGQAAPEKESAWKRAGSAVGAVADTKDKIADTAGQLREQAKDLPVNAKYALYHRKTQVSEGVRDFTSSVTQTRTARTEQRNAQAESRRQTIAERMAELEQAKQPQKTASEVPKGAAPVHERPVTAKQPEDFRHHADTSHTGKPAIQPTSPSIRERGQVSYGGTVAERSSVPVVKAASIHHEQTPPVRTERQIDPPASPDKPDERQKTTTTPAAPPPTRPVQNDTAPVIPERKRAAPAVKESNFTIRRTTARKEWTKTVTAASKQKKGEKP</sequence>
<evidence type="ECO:0000256" key="2">
    <source>
        <dbReference type="SAM" id="Phobius"/>
    </source>
</evidence>
<feature type="compositionally biased region" description="Basic and acidic residues" evidence="1">
    <location>
        <begin position="596"/>
        <end position="621"/>
    </location>
</feature>
<feature type="transmembrane region" description="Helical" evidence="2">
    <location>
        <begin position="193"/>
        <end position="213"/>
    </location>
</feature>
<name>A0A174CMS3_9FIRM</name>
<feature type="compositionally biased region" description="Basic and acidic residues" evidence="1">
    <location>
        <begin position="699"/>
        <end position="713"/>
    </location>
</feature>
<feature type="compositionally biased region" description="Basic and acidic residues" evidence="1">
    <location>
        <begin position="639"/>
        <end position="660"/>
    </location>
</feature>
<keyword evidence="2" id="KW-0812">Transmembrane</keyword>
<dbReference type="InterPro" id="IPR045782">
    <property type="entry name" value="TrbL_3"/>
</dbReference>
<reference evidence="3 4" key="1">
    <citation type="submission" date="2015-09" db="EMBL/GenBank/DDBJ databases">
        <authorList>
            <consortium name="Pathogen Informatics"/>
        </authorList>
    </citation>
    <scope>NUCLEOTIDE SEQUENCE [LARGE SCALE GENOMIC DNA]</scope>
    <source>
        <strain evidence="3 4">2789STDY5608849</strain>
    </source>
</reference>
<dbReference type="RefSeq" id="WP_055227206.1">
    <property type="nucleotide sequence ID" value="NZ_CYYV01000006.1"/>
</dbReference>
<protein>
    <recommendedName>
        <fullName evidence="5">YtxH domain-containing protein</fullName>
    </recommendedName>
</protein>
<dbReference type="NCBIfam" id="NF046089">
    <property type="entry name" value="CD3337_EF1877"/>
    <property type="match status" value="1"/>
</dbReference>
<dbReference type="EMBL" id="CYYV01000006">
    <property type="protein sequence ID" value="CUO14207.1"/>
    <property type="molecule type" value="Genomic_DNA"/>
</dbReference>
<evidence type="ECO:0008006" key="5">
    <source>
        <dbReference type="Google" id="ProtNLM"/>
    </source>
</evidence>
<accession>A0A174CMS3</accession>
<feature type="transmembrane region" description="Helical" evidence="2">
    <location>
        <begin position="418"/>
        <end position="436"/>
    </location>
</feature>